<dbReference type="EMBL" id="JAPDFR010000008">
    <property type="protein sequence ID" value="KAK0383938.1"/>
    <property type="molecule type" value="Genomic_DNA"/>
</dbReference>
<comment type="similarity">
    <text evidence="1">Belongs to the isochorismatase family.</text>
</comment>
<keyword evidence="2" id="KW-0378">Hydrolase</keyword>
<dbReference type="InterPro" id="IPR036380">
    <property type="entry name" value="Isochorismatase-like_sf"/>
</dbReference>
<organism evidence="4 5">
    <name type="scientific">Sarocladium strictum</name>
    <name type="common">Black bundle disease fungus</name>
    <name type="synonym">Acremonium strictum</name>
    <dbReference type="NCBI Taxonomy" id="5046"/>
    <lineage>
        <taxon>Eukaryota</taxon>
        <taxon>Fungi</taxon>
        <taxon>Dikarya</taxon>
        <taxon>Ascomycota</taxon>
        <taxon>Pezizomycotina</taxon>
        <taxon>Sordariomycetes</taxon>
        <taxon>Hypocreomycetidae</taxon>
        <taxon>Hypocreales</taxon>
        <taxon>Sarocladiaceae</taxon>
        <taxon>Sarocladium</taxon>
    </lineage>
</organism>
<keyword evidence="5" id="KW-1185">Reference proteome</keyword>
<name>A0AA39GC05_SARSR</name>
<dbReference type="Gene3D" id="3.40.50.850">
    <property type="entry name" value="Isochorismatase-like"/>
    <property type="match status" value="1"/>
</dbReference>
<dbReference type="Pfam" id="PF00857">
    <property type="entry name" value="Isochorismatase"/>
    <property type="match status" value="1"/>
</dbReference>
<dbReference type="InterPro" id="IPR050272">
    <property type="entry name" value="Isochorismatase-like_hydrls"/>
</dbReference>
<comment type="caution">
    <text evidence="4">The sequence shown here is derived from an EMBL/GenBank/DDBJ whole genome shotgun (WGS) entry which is preliminary data.</text>
</comment>
<dbReference type="GO" id="GO:0016787">
    <property type="term" value="F:hydrolase activity"/>
    <property type="evidence" value="ECO:0007669"/>
    <property type="project" value="UniProtKB-KW"/>
</dbReference>
<evidence type="ECO:0000259" key="3">
    <source>
        <dbReference type="Pfam" id="PF00857"/>
    </source>
</evidence>
<evidence type="ECO:0000256" key="2">
    <source>
        <dbReference type="ARBA" id="ARBA00022801"/>
    </source>
</evidence>
<dbReference type="AlphaFoldDB" id="A0AA39GC05"/>
<protein>
    <recommendedName>
        <fullName evidence="3">Isochorismatase-like domain-containing protein</fullName>
    </recommendedName>
</protein>
<dbReference type="Proteomes" id="UP001175261">
    <property type="component" value="Unassembled WGS sequence"/>
</dbReference>
<evidence type="ECO:0000256" key="1">
    <source>
        <dbReference type="ARBA" id="ARBA00006336"/>
    </source>
</evidence>
<gene>
    <name evidence="4" type="ORF">NLU13_8029</name>
</gene>
<proteinExistence type="inferred from homology"/>
<dbReference type="SUPFAM" id="SSF52499">
    <property type="entry name" value="Isochorismatase-like hydrolases"/>
    <property type="match status" value="1"/>
</dbReference>
<evidence type="ECO:0000313" key="5">
    <source>
        <dbReference type="Proteomes" id="UP001175261"/>
    </source>
</evidence>
<dbReference type="PANTHER" id="PTHR43540:SF15">
    <property type="entry name" value="BLR5631 PROTEIN"/>
    <property type="match status" value="1"/>
</dbReference>
<dbReference type="PANTHER" id="PTHR43540">
    <property type="entry name" value="PEROXYUREIDOACRYLATE/UREIDOACRYLATE AMIDOHYDROLASE-RELATED"/>
    <property type="match status" value="1"/>
</dbReference>
<accession>A0AA39GC05</accession>
<evidence type="ECO:0000313" key="4">
    <source>
        <dbReference type="EMBL" id="KAK0383938.1"/>
    </source>
</evidence>
<dbReference type="InterPro" id="IPR000868">
    <property type="entry name" value="Isochorismatase-like_dom"/>
</dbReference>
<sequence length="198" mass="21045">MASSQEKTTQTIRALVGIPDSKPTLTDSVLIIIDAQNEYATGLLKVARLNETRSAIKALLDRYRSSGGSVIHVAHQSPEGAPIFTPGTPLASIFDELTPVEGEPVVHKAHATAFTGTDLKKHLDLTKKNKIAVVGYMAHNCVSATIRAAAELGYDSYAVKDAIGDRDIPGATAEELVRVTLAELADVVATIVDSKDIQ</sequence>
<feature type="domain" description="Isochorismatase-like" evidence="3">
    <location>
        <begin position="28"/>
        <end position="193"/>
    </location>
</feature>
<reference evidence="4" key="1">
    <citation type="submission" date="2022-10" db="EMBL/GenBank/DDBJ databases">
        <title>Determination and structural analysis of whole genome sequence of Sarocladium strictum F4-1.</title>
        <authorList>
            <person name="Hu L."/>
            <person name="Jiang Y."/>
        </authorList>
    </citation>
    <scope>NUCLEOTIDE SEQUENCE</scope>
    <source>
        <strain evidence="4">F4-1</strain>
    </source>
</reference>